<evidence type="ECO:0000256" key="1">
    <source>
        <dbReference type="SAM" id="SignalP"/>
    </source>
</evidence>
<dbReference type="Pfam" id="PF13645">
    <property type="entry name" value="YkuD_2"/>
    <property type="match status" value="1"/>
</dbReference>
<evidence type="ECO:0000313" key="2">
    <source>
        <dbReference type="EMBL" id="SFN58345.1"/>
    </source>
</evidence>
<dbReference type="Proteomes" id="UP000198575">
    <property type="component" value="Unassembled WGS sequence"/>
</dbReference>
<dbReference type="PANTHER" id="PTHR38477">
    <property type="entry name" value="HYPOTHETICAL EXPORTED PROTEIN"/>
    <property type="match status" value="1"/>
</dbReference>
<proteinExistence type="predicted"/>
<sequence>MARPILSPALLLTLLLPCAAHASILLDRLLEQAPDAPPQALTLALEARDCAAELGAAPPSTRLAVVDYSRPSTERRLWLFDLQSQRLLHAEYVAHGRGSGENFAHEFSNVEGSHQSSLGLFLTEGTYIGGNGYSLLLDGLEPGTNDRARERRIVMHGADYVNPLQALRQGRLGRSFGCPALRPQVARAVIDELKGGQLLFAYYPDPAWLARSPYLSCSRRVAQHATTPDDAAKRPSGT</sequence>
<reference evidence="2 3" key="1">
    <citation type="submission" date="2016-10" db="EMBL/GenBank/DDBJ databases">
        <authorList>
            <person name="de Groot N.N."/>
        </authorList>
    </citation>
    <scope>NUCLEOTIDE SEQUENCE [LARGE SCALE GENOMIC DNA]</scope>
    <source>
        <strain evidence="2 3">CGMCC 1.7659</strain>
    </source>
</reference>
<keyword evidence="3" id="KW-1185">Reference proteome</keyword>
<feature type="chain" id="PRO_5011550138" evidence="1">
    <location>
        <begin position="23"/>
        <end position="238"/>
    </location>
</feature>
<protein>
    <submittedName>
        <fullName evidence="2">L,D-transpeptidase catalytic domain</fullName>
    </submittedName>
</protein>
<dbReference type="PANTHER" id="PTHR38477:SF1">
    <property type="entry name" value="MUREIN L,D-TRANSPEPTIDASE CATALYTIC DOMAIN FAMILY PROTEIN"/>
    <property type="match status" value="1"/>
</dbReference>
<keyword evidence="1" id="KW-0732">Signal</keyword>
<dbReference type="STRING" id="578942.SAMN05216289_13321"/>
<name>A0A1I5A7D9_9GAMM</name>
<dbReference type="AlphaFoldDB" id="A0A1I5A7D9"/>
<evidence type="ECO:0000313" key="3">
    <source>
        <dbReference type="Proteomes" id="UP000198575"/>
    </source>
</evidence>
<dbReference type="RefSeq" id="WP_092410161.1">
    <property type="nucleotide sequence ID" value="NZ_FOVF01000033.1"/>
</dbReference>
<dbReference type="EMBL" id="FOVF01000033">
    <property type="protein sequence ID" value="SFN58345.1"/>
    <property type="molecule type" value="Genomic_DNA"/>
</dbReference>
<dbReference type="OrthoDB" id="9815195at2"/>
<dbReference type="InterPro" id="IPR032676">
    <property type="entry name" value="YkuD_2"/>
</dbReference>
<gene>
    <name evidence="2" type="ORF">SAMN05216289_13321</name>
</gene>
<organism evidence="2 3">
    <name type="scientific">Dokdonella immobilis</name>
    <dbReference type="NCBI Taxonomy" id="578942"/>
    <lineage>
        <taxon>Bacteria</taxon>
        <taxon>Pseudomonadati</taxon>
        <taxon>Pseudomonadota</taxon>
        <taxon>Gammaproteobacteria</taxon>
        <taxon>Lysobacterales</taxon>
        <taxon>Rhodanobacteraceae</taxon>
        <taxon>Dokdonella</taxon>
    </lineage>
</organism>
<accession>A0A1I5A7D9</accession>
<feature type="signal peptide" evidence="1">
    <location>
        <begin position="1"/>
        <end position="22"/>
    </location>
</feature>